<feature type="domain" description="Methylguanine DNA methyltransferase ribonuclease-like" evidence="10">
    <location>
        <begin position="1"/>
        <end position="73"/>
    </location>
</feature>
<dbReference type="GO" id="GO:0003908">
    <property type="term" value="F:methylated-DNA-[protein]-cysteine S-methyltransferase activity"/>
    <property type="evidence" value="ECO:0007669"/>
    <property type="project" value="UniProtKB-UniRule"/>
</dbReference>
<protein>
    <recommendedName>
        <fullName evidence="8">Methylated-DNA--protein-cysteine methyltransferase</fullName>
        <ecNumber evidence="8">2.1.1.63</ecNumber>
    </recommendedName>
    <alternativeName>
        <fullName evidence="8">6-O-methylguanine-DNA methyltransferase</fullName>
        <shortName evidence="8">MGMT</shortName>
    </alternativeName>
    <alternativeName>
        <fullName evidence="8">O-6-methylguanine-DNA-alkyltransferase</fullName>
    </alternativeName>
</protein>
<dbReference type="InterPro" id="IPR036217">
    <property type="entry name" value="MethylDNA_cys_MeTrfase_DNAb"/>
</dbReference>
<dbReference type="GO" id="GO:0005737">
    <property type="term" value="C:cytoplasm"/>
    <property type="evidence" value="ECO:0007669"/>
    <property type="project" value="UniProtKB-SubCell"/>
</dbReference>
<proteinExistence type="inferred from homology"/>
<comment type="catalytic activity">
    <reaction evidence="7 8">
        <text>a 6-O-methyl-2'-deoxyguanosine in DNA + L-cysteinyl-[protein] = S-methyl-L-cysteinyl-[protein] + a 2'-deoxyguanosine in DNA</text>
        <dbReference type="Rhea" id="RHEA:24000"/>
        <dbReference type="Rhea" id="RHEA-COMP:10131"/>
        <dbReference type="Rhea" id="RHEA-COMP:10132"/>
        <dbReference type="Rhea" id="RHEA-COMP:11367"/>
        <dbReference type="Rhea" id="RHEA-COMP:11368"/>
        <dbReference type="ChEBI" id="CHEBI:29950"/>
        <dbReference type="ChEBI" id="CHEBI:82612"/>
        <dbReference type="ChEBI" id="CHEBI:85445"/>
        <dbReference type="ChEBI" id="CHEBI:85448"/>
        <dbReference type="EC" id="2.1.1.63"/>
    </reaction>
</comment>
<dbReference type="HAMAP" id="MF_00772">
    <property type="entry name" value="OGT"/>
    <property type="match status" value="1"/>
</dbReference>
<dbReference type="InterPro" id="IPR014048">
    <property type="entry name" value="MethylDNA_cys_MeTrfase_DNA-bd"/>
</dbReference>
<dbReference type="SUPFAM" id="SSF46767">
    <property type="entry name" value="Methylated DNA-protein cysteine methyltransferase, C-terminal domain"/>
    <property type="match status" value="1"/>
</dbReference>
<keyword evidence="6 8" id="KW-0234">DNA repair</keyword>
<dbReference type="PANTHER" id="PTHR10815">
    <property type="entry name" value="METHYLATED-DNA--PROTEIN-CYSTEINE METHYLTRANSFERASE"/>
    <property type="match status" value="1"/>
</dbReference>
<dbReference type="EC" id="2.1.1.63" evidence="8"/>
<evidence type="ECO:0000256" key="8">
    <source>
        <dbReference type="HAMAP-Rule" id="MF_00772"/>
    </source>
</evidence>
<dbReference type="Proteomes" id="UP000273326">
    <property type="component" value="Chromosome"/>
</dbReference>
<feature type="domain" description="Methylated-DNA-[protein]-cysteine S-methyltransferase DNA binding" evidence="9">
    <location>
        <begin position="77"/>
        <end position="157"/>
    </location>
</feature>
<dbReference type="InterPro" id="IPR036388">
    <property type="entry name" value="WH-like_DNA-bd_sf"/>
</dbReference>
<comment type="similarity">
    <text evidence="2 8">Belongs to the MGMT family.</text>
</comment>
<dbReference type="GO" id="GO:0032259">
    <property type="term" value="P:methylation"/>
    <property type="evidence" value="ECO:0007669"/>
    <property type="project" value="UniProtKB-KW"/>
</dbReference>
<evidence type="ECO:0000259" key="9">
    <source>
        <dbReference type="Pfam" id="PF01035"/>
    </source>
</evidence>
<keyword evidence="3 8" id="KW-0489">Methyltransferase</keyword>
<dbReference type="PANTHER" id="PTHR10815:SF5">
    <property type="entry name" value="METHYLATED-DNA--PROTEIN-CYSTEINE METHYLTRANSFERASE"/>
    <property type="match status" value="1"/>
</dbReference>
<dbReference type="EMBL" id="CP034465">
    <property type="protein sequence ID" value="AZP04740.1"/>
    <property type="molecule type" value="Genomic_DNA"/>
</dbReference>
<evidence type="ECO:0000259" key="10">
    <source>
        <dbReference type="Pfam" id="PF02870"/>
    </source>
</evidence>
<evidence type="ECO:0000256" key="5">
    <source>
        <dbReference type="ARBA" id="ARBA00022763"/>
    </source>
</evidence>
<accession>A0A3S9HBJ2</accession>
<dbReference type="NCBIfam" id="TIGR00589">
    <property type="entry name" value="ogt"/>
    <property type="match status" value="1"/>
</dbReference>
<dbReference type="FunFam" id="1.10.10.10:FF:000214">
    <property type="entry name" value="Methylated-DNA--protein-cysteine methyltransferase"/>
    <property type="match status" value="1"/>
</dbReference>
<name>A0A3S9HBJ2_9LACT</name>
<dbReference type="AlphaFoldDB" id="A0A3S9HBJ2"/>
<dbReference type="SUPFAM" id="SSF53155">
    <property type="entry name" value="Methylated DNA-protein cysteine methyltransferase domain"/>
    <property type="match status" value="1"/>
</dbReference>
<evidence type="ECO:0000256" key="2">
    <source>
        <dbReference type="ARBA" id="ARBA00008711"/>
    </source>
</evidence>
<evidence type="ECO:0000256" key="1">
    <source>
        <dbReference type="ARBA" id="ARBA00001286"/>
    </source>
</evidence>
<keyword evidence="12" id="KW-1185">Reference proteome</keyword>
<feature type="active site" description="Nucleophile; methyl group acceptor" evidence="8">
    <location>
        <position position="128"/>
    </location>
</feature>
<dbReference type="Pfam" id="PF02870">
    <property type="entry name" value="Methyltransf_1N"/>
    <property type="match status" value="1"/>
</dbReference>
<comment type="catalytic activity">
    <reaction evidence="1 8">
        <text>a 4-O-methyl-thymidine in DNA + L-cysteinyl-[protein] = a thymidine in DNA + S-methyl-L-cysteinyl-[protein]</text>
        <dbReference type="Rhea" id="RHEA:53428"/>
        <dbReference type="Rhea" id="RHEA-COMP:10131"/>
        <dbReference type="Rhea" id="RHEA-COMP:10132"/>
        <dbReference type="Rhea" id="RHEA-COMP:13555"/>
        <dbReference type="Rhea" id="RHEA-COMP:13556"/>
        <dbReference type="ChEBI" id="CHEBI:29950"/>
        <dbReference type="ChEBI" id="CHEBI:82612"/>
        <dbReference type="ChEBI" id="CHEBI:137386"/>
        <dbReference type="ChEBI" id="CHEBI:137387"/>
        <dbReference type="EC" id="2.1.1.63"/>
    </reaction>
</comment>
<dbReference type="Pfam" id="PF01035">
    <property type="entry name" value="DNA_binding_1"/>
    <property type="match status" value="1"/>
</dbReference>
<sequence length="162" mass="17902">MYYQIIDTTIGPYFISDSGEGISYVEHVKDLENLSPIIATMEEKSTPLLEKASQQLKEYFEGTRKEFDLPLDTNGTPFQEKVWQALRNIPYGEVRSYKDIAVAIGNPKAVRAVGGANNRNPVSIITPCHRVIGIRGALTGYGGGIDVKEKLLRLEGVKTITS</sequence>
<dbReference type="RefSeq" id="WP_126110446.1">
    <property type="nucleotide sequence ID" value="NZ_CP034465.1"/>
</dbReference>
<dbReference type="Gene3D" id="1.10.10.10">
    <property type="entry name" value="Winged helix-like DNA-binding domain superfamily/Winged helix DNA-binding domain"/>
    <property type="match status" value="1"/>
</dbReference>
<comment type="function">
    <text evidence="8">Involved in the cellular defense against the biological effects of O6-methylguanine (O6-MeG) and O4-methylthymine (O4-MeT) in DNA. Repairs the methylated nucleobase in DNA by stoichiometrically transferring the methyl group to a cysteine residue in the enzyme. This is a suicide reaction: the enzyme is irreversibly inactivated.</text>
</comment>
<dbReference type="KEGG" id="jeh:EJN90_08880"/>
<keyword evidence="5 8" id="KW-0227">DNA damage</keyword>
<dbReference type="OrthoDB" id="9802228at2"/>
<keyword evidence="4 8" id="KW-0808">Transferase</keyword>
<comment type="subcellular location">
    <subcellularLocation>
        <location evidence="8">Cytoplasm</location>
    </subcellularLocation>
</comment>
<organism evidence="11 12">
    <name type="scientific">Jeotgalibaca ciconiae</name>
    <dbReference type="NCBI Taxonomy" id="2496265"/>
    <lineage>
        <taxon>Bacteria</taxon>
        <taxon>Bacillati</taxon>
        <taxon>Bacillota</taxon>
        <taxon>Bacilli</taxon>
        <taxon>Lactobacillales</taxon>
        <taxon>Carnobacteriaceae</taxon>
        <taxon>Jeotgalibaca</taxon>
    </lineage>
</organism>
<evidence type="ECO:0000256" key="7">
    <source>
        <dbReference type="ARBA" id="ARBA00049348"/>
    </source>
</evidence>
<dbReference type="GO" id="GO:0006307">
    <property type="term" value="P:DNA alkylation repair"/>
    <property type="evidence" value="ECO:0007669"/>
    <property type="project" value="UniProtKB-UniRule"/>
</dbReference>
<evidence type="ECO:0000256" key="6">
    <source>
        <dbReference type="ARBA" id="ARBA00023204"/>
    </source>
</evidence>
<reference evidence="12" key="1">
    <citation type="submission" date="2018-12" db="EMBL/GenBank/DDBJ databases">
        <title>Complete genome sequencing of Jeotgalibaca sp. H21T32.</title>
        <authorList>
            <person name="Bae J.-W."/>
            <person name="Lee S.-Y."/>
        </authorList>
    </citation>
    <scope>NUCLEOTIDE SEQUENCE [LARGE SCALE GENOMIC DNA]</scope>
    <source>
        <strain evidence="12">H21T32</strain>
    </source>
</reference>
<keyword evidence="8" id="KW-0963">Cytoplasm</keyword>
<dbReference type="CDD" id="cd06445">
    <property type="entry name" value="ATase"/>
    <property type="match status" value="1"/>
</dbReference>
<dbReference type="InterPro" id="IPR008332">
    <property type="entry name" value="MethylG_MeTrfase_N"/>
</dbReference>
<dbReference type="InterPro" id="IPR036631">
    <property type="entry name" value="MGMT_N_sf"/>
</dbReference>
<evidence type="ECO:0000256" key="4">
    <source>
        <dbReference type="ARBA" id="ARBA00022679"/>
    </source>
</evidence>
<evidence type="ECO:0000313" key="11">
    <source>
        <dbReference type="EMBL" id="AZP04740.1"/>
    </source>
</evidence>
<dbReference type="Gene3D" id="3.30.160.70">
    <property type="entry name" value="Methylated DNA-protein cysteine methyltransferase domain"/>
    <property type="match status" value="1"/>
</dbReference>
<comment type="miscellaneous">
    <text evidence="8">This enzyme catalyzes only one turnover and therefore is not strictly catalytic. According to one definition, an enzyme is a biocatalyst that acts repeatedly and over many reaction cycles.</text>
</comment>
<evidence type="ECO:0000313" key="12">
    <source>
        <dbReference type="Proteomes" id="UP000273326"/>
    </source>
</evidence>
<evidence type="ECO:0000256" key="3">
    <source>
        <dbReference type="ARBA" id="ARBA00022603"/>
    </source>
</evidence>
<dbReference type="InterPro" id="IPR023546">
    <property type="entry name" value="MGMT"/>
</dbReference>
<gene>
    <name evidence="11" type="ORF">EJN90_08880</name>
</gene>